<reference evidence="2" key="1">
    <citation type="journal article" date="2024" name="IScience">
        <title>Strigolactones Initiate the Formation of Haustorium-like Structures in Castilleja.</title>
        <authorList>
            <person name="Buerger M."/>
            <person name="Peterson D."/>
            <person name="Chory J."/>
        </authorList>
    </citation>
    <scope>NUCLEOTIDE SEQUENCE [LARGE SCALE GENOMIC DNA]</scope>
</reference>
<dbReference type="AlphaFoldDB" id="A0ABD3CYV7"/>
<sequence>MNETLGAGNAAENVRVQSVSNSAAFCKANKIKAGELEIDDILSNSRNRED</sequence>
<gene>
    <name evidence="1" type="ORF">CASFOL_021540</name>
</gene>
<keyword evidence="2" id="KW-1185">Reference proteome</keyword>
<protein>
    <submittedName>
        <fullName evidence="1">Uncharacterized protein</fullName>
    </submittedName>
</protein>
<proteinExistence type="predicted"/>
<accession>A0ABD3CYV7</accession>
<dbReference type="EMBL" id="JAVIJP010000028">
    <property type="protein sequence ID" value="KAL3634486.1"/>
    <property type="molecule type" value="Genomic_DNA"/>
</dbReference>
<name>A0ABD3CYV7_9LAMI</name>
<comment type="caution">
    <text evidence="1">The sequence shown here is derived from an EMBL/GenBank/DDBJ whole genome shotgun (WGS) entry which is preliminary data.</text>
</comment>
<evidence type="ECO:0000313" key="1">
    <source>
        <dbReference type="EMBL" id="KAL3634486.1"/>
    </source>
</evidence>
<evidence type="ECO:0000313" key="2">
    <source>
        <dbReference type="Proteomes" id="UP001632038"/>
    </source>
</evidence>
<organism evidence="1 2">
    <name type="scientific">Castilleja foliolosa</name>
    <dbReference type="NCBI Taxonomy" id="1961234"/>
    <lineage>
        <taxon>Eukaryota</taxon>
        <taxon>Viridiplantae</taxon>
        <taxon>Streptophyta</taxon>
        <taxon>Embryophyta</taxon>
        <taxon>Tracheophyta</taxon>
        <taxon>Spermatophyta</taxon>
        <taxon>Magnoliopsida</taxon>
        <taxon>eudicotyledons</taxon>
        <taxon>Gunneridae</taxon>
        <taxon>Pentapetalae</taxon>
        <taxon>asterids</taxon>
        <taxon>lamiids</taxon>
        <taxon>Lamiales</taxon>
        <taxon>Orobanchaceae</taxon>
        <taxon>Pedicularideae</taxon>
        <taxon>Castillejinae</taxon>
        <taxon>Castilleja</taxon>
    </lineage>
</organism>
<dbReference type="Proteomes" id="UP001632038">
    <property type="component" value="Unassembled WGS sequence"/>
</dbReference>